<dbReference type="GO" id="GO:0009289">
    <property type="term" value="C:pilus"/>
    <property type="evidence" value="ECO:0007669"/>
    <property type="project" value="InterPro"/>
</dbReference>
<dbReference type="Pfam" id="PF07963">
    <property type="entry name" value="N_methyl"/>
    <property type="match status" value="1"/>
</dbReference>
<dbReference type="EMBL" id="AP014836">
    <property type="protein sequence ID" value="BAW79952.1"/>
    <property type="molecule type" value="Genomic_DNA"/>
</dbReference>
<comment type="similarity">
    <text evidence="1 3">Belongs to the N-Me-Phe pilin family.</text>
</comment>
<evidence type="ECO:0000313" key="5">
    <source>
        <dbReference type="EMBL" id="BAW79952.1"/>
    </source>
</evidence>
<dbReference type="Pfam" id="PF00114">
    <property type="entry name" value="Pilin"/>
    <property type="match status" value="1"/>
</dbReference>
<organism evidence="5 6">
    <name type="scientific">Candidatus Nitrosoglobus terrae</name>
    <dbReference type="NCBI Taxonomy" id="1630141"/>
    <lineage>
        <taxon>Bacteria</taxon>
        <taxon>Pseudomonadati</taxon>
        <taxon>Pseudomonadota</taxon>
        <taxon>Gammaproteobacteria</taxon>
        <taxon>Chromatiales</taxon>
        <taxon>Chromatiaceae</taxon>
        <taxon>Candidatus Nitrosoglobus</taxon>
    </lineage>
</organism>
<sequence length="161" mass="16790">MNHIQQGFTLIELLVGVAILGVITATAVPWYRTYLPRTQVARAIVELSEQKGVVEQCLGAGLLNVGAGLGACDPTAMISDILAGNPPQGSTVAPQGAVGGFPIISSPLQENGTTIQAEFGNQASPFIQGKTLTFTRSQGGTWRCRFSGDSTYAPTNCPAEP</sequence>
<evidence type="ECO:0000256" key="4">
    <source>
        <dbReference type="SAM" id="Phobius"/>
    </source>
</evidence>
<reference evidence="5 6" key="1">
    <citation type="journal article" date="2017" name="ISME J.">
        <title>An acid-tolerant ammonia-oxidizing ?-proteobacterium from soil.</title>
        <authorList>
            <person name="Hayatsu M."/>
            <person name="Tago K."/>
            <person name="Uchiyama I."/>
            <person name="Toyoda A."/>
            <person name="Wang Y."/>
            <person name="Shimomura Y."/>
            <person name="Okubo T."/>
            <person name="Kurisu F."/>
            <person name="Hirono Y."/>
            <person name="Nonaka K."/>
            <person name="Akiyama H."/>
            <person name="Itoh T."/>
            <person name="Takami H."/>
        </authorList>
    </citation>
    <scope>NUCLEOTIDE SEQUENCE [LARGE SCALE GENOMIC DNA]</scope>
    <source>
        <strain evidence="5 6">TAO100</strain>
    </source>
</reference>
<gene>
    <name evidence="5" type="ORF">TAO_0582</name>
</gene>
<feature type="transmembrane region" description="Helical" evidence="4">
    <location>
        <begin position="7"/>
        <end position="31"/>
    </location>
</feature>
<dbReference type="GO" id="GO:0007155">
    <property type="term" value="P:cell adhesion"/>
    <property type="evidence" value="ECO:0007669"/>
    <property type="project" value="InterPro"/>
</dbReference>
<proteinExistence type="inferred from homology"/>
<evidence type="ECO:0000256" key="3">
    <source>
        <dbReference type="RuleBase" id="RU000389"/>
    </source>
</evidence>
<dbReference type="NCBIfam" id="TIGR02532">
    <property type="entry name" value="IV_pilin_GFxxxE"/>
    <property type="match status" value="1"/>
</dbReference>
<name>A0A1Q2SLF3_9GAMM</name>
<dbReference type="AlphaFoldDB" id="A0A1Q2SLF3"/>
<evidence type="ECO:0000313" key="6">
    <source>
        <dbReference type="Proteomes" id="UP000243679"/>
    </source>
</evidence>
<evidence type="ECO:0000256" key="2">
    <source>
        <dbReference type="ARBA" id="ARBA00022481"/>
    </source>
</evidence>
<keyword evidence="4" id="KW-0472">Membrane</keyword>
<dbReference type="Proteomes" id="UP000243679">
    <property type="component" value="Chromosome"/>
</dbReference>
<dbReference type="InterPro" id="IPR001082">
    <property type="entry name" value="Pilin"/>
</dbReference>
<keyword evidence="3" id="KW-0281">Fimbrium</keyword>
<evidence type="ECO:0000256" key="1">
    <source>
        <dbReference type="ARBA" id="ARBA00005233"/>
    </source>
</evidence>
<dbReference type="Gene3D" id="3.30.700.10">
    <property type="entry name" value="Glycoprotein, Type 4 Pilin"/>
    <property type="match status" value="1"/>
</dbReference>
<keyword evidence="4" id="KW-1133">Transmembrane helix</keyword>
<keyword evidence="4" id="KW-0812">Transmembrane</keyword>
<dbReference type="PROSITE" id="PS00409">
    <property type="entry name" value="PROKAR_NTER_METHYL"/>
    <property type="match status" value="1"/>
</dbReference>
<dbReference type="InterPro" id="IPR045584">
    <property type="entry name" value="Pilin-like"/>
</dbReference>
<dbReference type="InterPro" id="IPR012902">
    <property type="entry name" value="N_methyl_site"/>
</dbReference>
<protein>
    <submittedName>
        <fullName evidence="5">Type IV pilin PilA</fullName>
    </submittedName>
</protein>
<keyword evidence="2" id="KW-0488">Methylation</keyword>
<accession>A0A1Q2SLF3</accession>
<dbReference type="KEGG" id="ntt:TAO_0582"/>
<dbReference type="SUPFAM" id="SSF54523">
    <property type="entry name" value="Pili subunits"/>
    <property type="match status" value="1"/>
</dbReference>
<dbReference type="RefSeq" id="WP_172419052.1">
    <property type="nucleotide sequence ID" value="NZ_AP014836.1"/>
</dbReference>
<keyword evidence="6" id="KW-1185">Reference proteome</keyword>